<dbReference type="Proteomes" id="UP001595945">
    <property type="component" value="Unassembled WGS sequence"/>
</dbReference>
<keyword evidence="3" id="KW-1185">Reference proteome</keyword>
<proteinExistence type="predicted"/>
<feature type="transmembrane region" description="Helical" evidence="1">
    <location>
        <begin position="31"/>
        <end position="49"/>
    </location>
</feature>
<accession>A0ABD5Q8F9</accession>
<organism evidence="2 3">
    <name type="scientific">Halorussus aquaticus</name>
    <dbReference type="NCBI Taxonomy" id="2953748"/>
    <lineage>
        <taxon>Archaea</taxon>
        <taxon>Methanobacteriati</taxon>
        <taxon>Methanobacteriota</taxon>
        <taxon>Stenosarchaea group</taxon>
        <taxon>Halobacteria</taxon>
        <taxon>Halobacteriales</taxon>
        <taxon>Haladaptataceae</taxon>
        <taxon>Halorussus</taxon>
    </lineage>
</organism>
<keyword evidence="1" id="KW-1133">Transmembrane helix</keyword>
<keyword evidence="1" id="KW-0812">Transmembrane</keyword>
<dbReference type="EMBL" id="JBHSHT010000004">
    <property type="protein sequence ID" value="MFC4827002.1"/>
    <property type="molecule type" value="Genomic_DNA"/>
</dbReference>
<dbReference type="GeneID" id="73047439"/>
<protein>
    <submittedName>
        <fullName evidence="2">Uncharacterized protein</fullName>
    </submittedName>
</protein>
<feature type="transmembrane region" description="Helical" evidence="1">
    <location>
        <begin position="162"/>
        <end position="182"/>
    </location>
</feature>
<feature type="transmembrane region" description="Helical" evidence="1">
    <location>
        <begin position="80"/>
        <end position="101"/>
    </location>
</feature>
<evidence type="ECO:0000313" key="3">
    <source>
        <dbReference type="Proteomes" id="UP001595945"/>
    </source>
</evidence>
<comment type="caution">
    <text evidence="2">The sequence shown here is derived from an EMBL/GenBank/DDBJ whole genome shotgun (WGS) entry which is preliminary data.</text>
</comment>
<reference evidence="2 3" key="1">
    <citation type="journal article" date="2019" name="Int. J. Syst. Evol. Microbiol.">
        <title>The Global Catalogue of Microorganisms (GCM) 10K type strain sequencing project: providing services to taxonomists for standard genome sequencing and annotation.</title>
        <authorList>
            <consortium name="The Broad Institute Genomics Platform"/>
            <consortium name="The Broad Institute Genome Sequencing Center for Infectious Disease"/>
            <person name="Wu L."/>
            <person name="Ma J."/>
        </authorList>
    </citation>
    <scope>NUCLEOTIDE SEQUENCE [LARGE SCALE GENOMIC DNA]</scope>
    <source>
        <strain evidence="2 3">XZYJ18</strain>
    </source>
</reference>
<name>A0ABD5Q8F9_9EURY</name>
<feature type="transmembrane region" description="Helical" evidence="1">
    <location>
        <begin position="113"/>
        <end position="135"/>
    </location>
</feature>
<dbReference type="AlphaFoldDB" id="A0ABD5Q8F9"/>
<keyword evidence="1" id="KW-0472">Membrane</keyword>
<gene>
    <name evidence="2" type="ORF">ACFO9K_22385</name>
</gene>
<sequence>MKPNQSGFTPPDRRPQTNSLILSWFERYADYGTYGLLAGTVLCLAALFTNPVPDPSFPWFTVPAEFRLSYAQPRIEHWPVTYTLGIWLWVFCLPSMFLRGYRRYGSVAGTDPSVWLTALPVTFMLGVTTYCRFFWPKLHPASWNAPSYTFVCWGYCSSYVPLWSNLAYAVALFGVGTVVLAYRRSKWVKHALATFGVLALPLGIPVLYEAYRRHAIGGESR</sequence>
<feature type="transmembrane region" description="Helical" evidence="1">
    <location>
        <begin position="191"/>
        <end position="211"/>
    </location>
</feature>
<dbReference type="RefSeq" id="WP_254270669.1">
    <property type="nucleotide sequence ID" value="NZ_CP100402.1"/>
</dbReference>
<evidence type="ECO:0000313" key="2">
    <source>
        <dbReference type="EMBL" id="MFC4827002.1"/>
    </source>
</evidence>
<evidence type="ECO:0000256" key="1">
    <source>
        <dbReference type="SAM" id="Phobius"/>
    </source>
</evidence>